<evidence type="ECO:0000256" key="3">
    <source>
        <dbReference type="ARBA" id="ARBA00022723"/>
    </source>
</evidence>
<organism evidence="5">
    <name type="scientific">Roseihalotalea indica</name>
    <dbReference type="NCBI Taxonomy" id="2867963"/>
    <lineage>
        <taxon>Bacteria</taxon>
        <taxon>Pseudomonadati</taxon>
        <taxon>Bacteroidota</taxon>
        <taxon>Cytophagia</taxon>
        <taxon>Cytophagales</taxon>
        <taxon>Catalimonadaceae</taxon>
        <taxon>Roseihalotalea</taxon>
    </lineage>
</organism>
<accession>A0AA49GNS4</accession>
<name>A0AA49GNS4_9BACT</name>
<dbReference type="EMBL" id="CP120682">
    <property type="protein sequence ID" value="WKN35970.1"/>
    <property type="molecule type" value="Genomic_DNA"/>
</dbReference>
<dbReference type="InterPro" id="IPR012292">
    <property type="entry name" value="Globin/Proto"/>
</dbReference>
<dbReference type="Pfam" id="PF01152">
    <property type="entry name" value="Bac_globin"/>
    <property type="match status" value="1"/>
</dbReference>
<sequence>MKKQKQIIALDDIKLLVDSYYGKVREDELLAPIFNERIGNKWPKHLEKMYRFWQTVLLGDHTYYGSPFTPHAQLPVNKAHFNRWLELFNETINEHFTGEKAEEARWRAGKMAEMFHYKIEYYRDNPEKPLL</sequence>
<dbReference type="GO" id="GO:0046872">
    <property type="term" value="F:metal ion binding"/>
    <property type="evidence" value="ECO:0007669"/>
    <property type="project" value="UniProtKB-KW"/>
</dbReference>
<reference evidence="5" key="2">
    <citation type="journal article" date="2024" name="Antonie Van Leeuwenhoek">
        <title>Roseihalotalea indica gen. nov., sp. nov., a halophilic Bacteroidetes from mesopelagic Southwest Indian Ocean with higher carbohydrate metabolic potential.</title>
        <authorList>
            <person name="Chen B."/>
            <person name="Zhang M."/>
            <person name="Lin D."/>
            <person name="Ye J."/>
            <person name="Tang K."/>
        </authorList>
    </citation>
    <scope>NUCLEOTIDE SEQUENCE</scope>
    <source>
        <strain evidence="5">TK19036</strain>
    </source>
</reference>
<dbReference type="Gene3D" id="1.10.490.10">
    <property type="entry name" value="Globins"/>
    <property type="match status" value="1"/>
</dbReference>
<keyword evidence="3" id="KW-0479">Metal-binding</keyword>
<dbReference type="GO" id="GO:0020037">
    <property type="term" value="F:heme binding"/>
    <property type="evidence" value="ECO:0007669"/>
    <property type="project" value="InterPro"/>
</dbReference>
<evidence type="ECO:0000256" key="2">
    <source>
        <dbReference type="ARBA" id="ARBA00022617"/>
    </source>
</evidence>
<dbReference type="GO" id="GO:0019825">
    <property type="term" value="F:oxygen binding"/>
    <property type="evidence" value="ECO:0007669"/>
    <property type="project" value="InterPro"/>
</dbReference>
<evidence type="ECO:0000256" key="1">
    <source>
        <dbReference type="ARBA" id="ARBA00022448"/>
    </source>
</evidence>
<dbReference type="InterPro" id="IPR001486">
    <property type="entry name" value="Hemoglobin_trunc"/>
</dbReference>
<evidence type="ECO:0000313" key="5">
    <source>
        <dbReference type="EMBL" id="WKN35970.1"/>
    </source>
</evidence>
<proteinExistence type="predicted"/>
<dbReference type="CDD" id="cd08916">
    <property type="entry name" value="TrHb3_P"/>
    <property type="match status" value="1"/>
</dbReference>
<reference evidence="5" key="1">
    <citation type="journal article" date="2023" name="Comput. Struct. Biotechnol. J.">
        <title>Discovery of a novel marine Bacteroidetes with a rich repertoire of carbohydrate-active enzymes.</title>
        <authorList>
            <person name="Chen B."/>
            <person name="Liu G."/>
            <person name="Chen Q."/>
            <person name="Wang H."/>
            <person name="Liu L."/>
            <person name="Tang K."/>
        </authorList>
    </citation>
    <scope>NUCLEOTIDE SEQUENCE</scope>
    <source>
        <strain evidence="5">TK19036</strain>
    </source>
</reference>
<gene>
    <name evidence="5" type="ORF">K4G66_26755</name>
</gene>
<protein>
    <submittedName>
        <fullName evidence="5">Group III truncated hemoglobin</fullName>
    </submittedName>
</protein>
<keyword evidence="2" id="KW-0349">Heme</keyword>
<keyword evidence="1" id="KW-0813">Transport</keyword>
<keyword evidence="4" id="KW-0408">Iron</keyword>
<dbReference type="SUPFAM" id="SSF46458">
    <property type="entry name" value="Globin-like"/>
    <property type="match status" value="1"/>
</dbReference>
<dbReference type="InterPro" id="IPR009050">
    <property type="entry name" value="Globin-like_sf"/>
</dbReference>
<dbReference type="AlphaFoldDB" id="A0AA49GNS4"/>
<evidence type="ECO:0000256" key="4">
    <source>
        <dbReference type="ARBA" id="ARBA00023004"/>
    </source>
</evidence>